<evidence type="ECO:0000256" key="7">
    <source>
        <dbReference type="HAMAP-Rule" id="MF_02065"/>
    </source>
</evidence>
<feature type="transmembrane region" description="Helical" evidence="7">
    <location>
        <begin position="7"/>
        <end position="28"/>
    </location>
</feature>
<evidence type="ECO:0000256" key="2">
    <source>
        <dbReference type="ARBA" id="ARBA00022692"/>
    </source>
</evidence>
<evidence type="ECO:0000256" key="5">
    <source>
        <dbReference type="ARBA" id="ARBA00023239"/>
    </source>
</evidence>
<keyword evidence="3 7" id="KW-1133">Transmembrane helix</keyword>
<dbReference type="EC" id="4.2.2.29" evidence="7"/>
<feature type="site" description="Important for catalytic activity" evidence="7">
    <location>
        <position position="235"/>
    </location>
</feature>
<accession>A0ABY5AKM3</accession>
<reference evidence="8" key="1">
    <citation type="submission" date="2022-06" db="EMBL/GenBank/DDBJ databases">
        <title>Genome sequence of Phormidium yuhuli AB48 isolated from an industrial photobioreactor environment.</title>
        <authorList>
            <person name="Qiu Y."/>
            <person name="Noonan A.J.C."/>
            <person name="Dofher K."/>
            <person name="Koch M."/>
            <person name="Kieft B."/>
            <person name="Lin X."/>
            <person name="Ziels R.M."/>
            <person name="Hallam S.J."/>
        </authorList>
    </citation>
    <scope>NUCLEOTIDE SEQUENCE</scope>
    <source>
        <strain evidence="8">AB48</strain>
    </source>
</reference>
<comment type="similarity">
    <text evidence="7">Belongs to the transglycosylase MltG family.</text>
</comment>
<comment type="subcellular location">
    <subcellularLocation>
        <location evidence="7">Cell membrane</location>
        <topology evidence="7">Single-pass membrane protein</topology>
    </subcellularLocation>
</comment>
<dbReference type="PANTHER" id="PTHR30518:SF2">
    <property type="entry name" value="ENDOLYTIC MUREIN TRANSGLYCOSYLASE"/>
    <property type="match status" value="1"/>
</dbReference>
<evidence type="ECO:0000256" key="6">
    <source>
        <dbReference type="ARBA" id="ARBA00023316"/>
    </source>
</evidence>
<dbReference type="CDD" id="cd08010">
    <property type="entry name" value="MltG_like"/>
    <property type="match status" value="1"/>
</dbReference>
<keyword evidence="4 7" id="KW-0472">Membrane</keyword>
<dbReference type="Proteomes" id="UP001056708">
    <property type="component" value="Chromosome"/>
</dbReference>
<keyword evidence="2 7" id="KW-0812">Transmembrane</keyword>
<protein>
    <recommendedName>
        <fullName evidence="7">Endolytic murein transglycosylase</fullName>
        <ecNumber evidence="7">4.2.2.29</ecNumber>
    </recommendedName>
    <alternativeName>
        <fullName evidence="7">Peptidoglycan lytic transglycosylase</fullName>
    </alternativeName>
    <alternativeName>
        <fullName evidence="7">Peptidoglycan polymerization terminase</fullName>
    </alternativeName>
</protein>
<name>A0ABY5AKM3_9CYAN</name>
<evidence type="ECO:0000313" key="8">
    <source>
        <dbReference type="EMBL" id="USR89407.1"/>
    </source>
</evidence>
<evidence type="ECO:0000256" key="3">
    <source>
        <dbReference type="ARBA" id="ARBA00022989"/>
    </source>
</evidence>
<keyword evidence="6 7" id="KW-0961">Cell wall biogenesis/degradation</keyword>
<dbReference type="NCBIfam" id="TIGR00247">
    <property type="entry name" value="endolytic transglycosylase MltG"/>
    <property type="match status" value="1"/>
</dbReference>
<comment type="function">
    <text evidence="7">Functions as a peptidoglycan terminase that cleaves nascent peptidoglycan strands endolytically to terminate their elongation.</text>
</comment>
<dbReference type="EMBL" id="CP098611">
    <property type="protein sequence ID" value="USR89407.1"/>
    <property type="molecule type" value="Genomic_DNA"/>
</dbReference>
<dbReference type="PANTHER" id="PTHR30518">
    <property type="entry name" value="ENDOLYTIC MUREIN TRANSGLYCOSYLASE"/>
    <property type="match status" value="1"/>
</dbReference>
<keyword evidence="5 7" id="KW-0456">Lyase</keyword>
<dbReference type="Gene3D" id="3.30.160.60">
    <property type="entry name" value="Classic Zinc Finger"/>
    <property type="match status" value="1"/>
</dbReference>
<evidence type="ECO:0000256" key="4">
    <source>
        <dbReference type="ARBA" id="ARBA00023136"/>
    </source>
</evidence>
<organism evidence="8 9">
    <name type="scientific">Phormidium yuhuli AB48</name>
    <dbReference type="NCBI Taxonomy" id="2940671"/>
    <lineage>
        <taxon>Bacteria</taxon>
        <taxon>Bacillati</taxon>
        <taxon>Cyanobacteriota</taxon>
        <taxon>Cyanophyceae</taxon>
        <taxon>Oscillatoriophycideae</taxon>
        <taxon>Oscillatoriales</taxon>
        <taxon>Oscillatoriaceae</taxon>
        <taxon>Phormidium</taxon>
        <taxon>Phormidium yuhuli</taxon>
    </lineage>
</organism>
<dbReference type="HAMAP" id="MF_02065">
    <property type="entry name" value="MltG"/>
    <property type="match status" value="1"/>
</dbReference>
<dbReference type="InterPro" id="IPR003770">
    <property type="entry name" value="MLTG-like"/>
</dbReference>
<comment type="catalytic activity">
    <reaction evidence="7">
        <text>a peptidoglycan chain = a peptidoglycan chain with N-acetyl-1,6-anhydromuramyl-[peptide] at the reducing end + a peptidoglycan chain with N-acetylglucosamine at the non-reducing end.</text>
        <dbReference type="EC" id="4.2.2.29"/>
    </reaction>
</comment>
<sequence length="355" mass="39917">MRRLAKAAFYLAIPGAIALGVWQGWSWWSWATAPVAETAMEDRSEDELAPIQLEIPQGTPAAQIGRDLEAVGLIQSANAWELWARWLRWRQPEGSFQAGVYRFSPQESMLEIGAQIWDGEVANQSFTIPEGWSRLEMANYFERREFFSAEAFLEATQEIPRDRFPWLPEDIPHLEGYLFPDTYQVGEGTITPDGIIAQMLGQFERVALPEYEETQPPEPMTLHEWVTLGSIVEKEAVVPEERGTIAGVFWQRLRTGMNLGADPTVEYALGIRQTVDTPLTLAQVAVDSPYNTYRNPGLPPTAIASPGLASLQATLAPEETPYLYFVARYDGTHFFSRTLAEHEAAIARVERELAQ</sequence>
<keyword evidence="1 7" id="KW-1003">Cell membrane</keyword>
<keyword evidence="9" id="KW-1185">Reference proteome</keyword>
<proteinExistence type="inferred from homology"/>
<evidence type="ECO:0000256" key="1">
    <source>
        <dbReference type="ARBA" id="ARBA00022475"/>
    </source>
</evidence>
<dbReference type="Pfam" id="PF02618">
    <property type="entry name" value="YceG"/>
    <property type="match status" value="1"/>
</dbReference>
<evidence type="ECO:0000313" key="9">
    <source>
        <dbReference type="Proteomes" id="UP001056708"/>
    </source>
</evidence>
<gene>
    <name evidence="7 8" type="primary">mltG</name>
    <name evidence="8" type="ORF">NEA10_10930</name>
</gene>
<dbReference type="Gene3D" id="3.30.1490.480">
    <property type="entry name" value="Endolytic murein transglycosylase"/>
    <property type="match status" value="1"/>
</dbReference>
<dbReference type="RefSeq" id="WP_252659838.1">
    <property type="nucleotide sequence ID" value="NZ_CP098611.1"/>
</dbReference>